<comment type="similarity">
    <text evidence="1 2">Belongs to the UPF0125 (RnfH) family.</text>
</comment>
<proteinExistence type="inferred from homology"/>
<keyword evidence="4" id="KW-1185">Reference proteome</keyword>
<organism evidence="3 4">
    <name type="scientific">Roseateles rivi</name>
    <dbReference type="NCBI Taxonomy" id="3299028"/>
    <lineage>
        <taxon>Bacteria</taxon>
        <taxon>Pseudomonadati</taxon>
        <taxon>Pseudomonadota</taxon>
        <taxon>Betaproteobacteria</taxon>
        <taxon>Burkholderiales</taxon>
        <taxon>Sphaerotilaceae</taxon>
        <taxon>Roseateles</taxon>
    </lineage>
</organism>
<name>A0ABW7FYX3_9BURK</name>
<dbReference type="Pfam" id="PF03658">
    <property type="entry name" value="Ub-RnfH"/>
    <property type="match status" value="1"/>
</dbReference>
<dbReference type="PANTHER" id="PTHR37483">
    <property type="entry name" value="UPF0125 PROTEIN RATB"/>
    <property type="match status" value="1"/>
</dbReference>
<dbReference type="PANTHER" id="PTHR37483:SF1">
    <property type="entry name" value="UPF0125 PROTEIN RATB"/>
    <property type="match status" value="1"/>
</dbReference>
<dbReference type="HAMAP" id="MF_00460">
    <property type="entry name" value="UPF0125_RnfH"/>
    <property type="match status" value="1"/>
</dbReference>
<comment type="caution">
    <text evidence="3">The sequence shown here is derived from an EMBL/GenBank/DDBJ whole genome shotgun (WGS) entry which is preliminary data.</text>
</comment>
<dbReference type="Proteomes" id="UP001606099">
    <property type="component" value="Unassembled WGS sequence"/>
</dbReference>
<dbReference type="RefSeq" id="WP_394462828.1">
    <property type="nucleotide sequence ID" value="NZ_JBIGHZ010000005.1"/>
</dbReference>
<gene>
    <name evidence="3" type="ORF">ACG0Z6_15070</name>
</gene>
<evidence type="ECO:0000256" key="2">
    <source>
        <dbReference type="HAMAP-Rule" id="MF_00460"/>
    </source>
</evidence>
<dbReference type="InterPro" id="IPR037021">
    <property type="entry name" value="RnfH_sf"/>
</dbReference>
<evidence type="ECO:0000313" key="4">
    <source>
        <dbReference type="Proteomes" id="UP001606099"/>
    </source>
</evidence>
<evidence type="ECO:0000256" key="1">
    <source>
        <dbReference type="ARBA" id="ARBA00010645"/>
    </source>
</evidence>
<dbReference type="EMBL" id="JBIGHZ010000005">
    <property type="protein sequence ID" value="MFG6449546.1"/>
    <property type="molecule type" value="Genomic_DNA"/>
</dbReference>
<sequence length="116" mass="12851">MAHAEEATAVAVEVLNIELLWSPAPREVLRHRLQLPAGSTLAQALAQSPWFSQGLPEGLAVGVWGRVRSADTPLCEGDRVEIYRKLLADPKEARRLRYKAAGARLVSRHRPLGPRR</sequence>
<reference evidence="3 4" key="1">
    <citation type="submission" date="2024-08" db="EMBL/GenBank/DDBJ databases">
        <authorList>
            <person name="Lu H."/>
        </authorList>
    </citation>
    <scope>NUCLEOTIDE SEQUENCE [LARGE SCALE GENOMIC DNA]</scope>
    <source>
        <strain evidence="3 4">BYS180W</strain>
    </source>
</reference>
<dbReference type="InterPro" id="IPR005346">
    <property type="entry name" value="RnfH"/>
</dbReference>
<protein>
    <recommendedName>
        <fullName evidence="2">UPF0125 protein ACG0Z6_15070</fullName>
    </recommendedName>
</protein>
<dbReference type="Gene3D" id="3.10.20.280">
    <property type="entry name" value="RnfH-like"/>
    <property type="match status" value="1"/>
</dbReference>
<dbReference type="InterPro" id="IPR016155">
    <property type="entry name" value="Mopterin_synth/thiamin_S_b"/>
</dbReference>
<accession>A0ABW7FYX3</accession>
<dbReference type="SUPFAM" id="SSF54285">
    <property type="entry name" value="MoaD/ThiS"/>
    <property type="match status" value="1"/>
</dbReference>
<evidence type="ECO:0000313" key="3">
    <source>
        <dbReference type="EMBL" id="MFG6449546.1"/>
    </source>
</evidence>